<gene>
    <name evidence="2" type="ORF">CYMTET_9943</name>
</gene>
<evidence type="ECO:0000313" key="3">
    <source>
        <dbReference type="Proteomes" id="UP001190700"/>
    </source>
</evidence>
<feature type="compositionally biased region" description="Basic and acidic residues" evidence="1">
    <location>
        <begin position="91"/>
        <end position="117"/>
    </location>
</feature>
<organism evidence="2 3">
    <name type="scientific">Cymbomonas tetramitiformis</name>
    <dbReference type="NCBI Taxonomy" id="36881"/>
    <lineage>
        <taxon>Eukaryota</taxon>
        <taxon>Viridiplantae</taxon>
        <taxon>Chlorophyta</taxon>
        <taxon>Pyramimonadophyceae</taxon>
        <taxon>Pyramimonadales</taxon>
        <taxon>Pyramimonadaceae</taxon>
        <taxon>Cymbomonas</taxon>
    </lineage>
</organism>
<comment type="caution">
    <text evidence="2">The sequence shown here is derived from an EMBL/GenBank/DDBJ whole genome shotgun (WGS) entry which is preliminary data.</text>
</comment>
<protein>
    <submittedName>
        <fullName evidence="2">Uncharacterized protein</fullName>
    </submittedName>
</protein>
<dbReference type="Proteomes" id="UP001190700">
    <property type="component" value="Unassembled WGS sequence"/>
</dbReference>
<proteinExistence type="predicted"/>
<feature type="region of interest" description="Disordered" evidence="1">
    <location>
        <begin position="75"/>
        <end position="120"/>
    </location>
</feature>
<dbReference type="AlphaFoldDB" id="A0AAE0LEI4"/>
<name>A0AAE0LEI4_9CHLO</name>
<evidence type="ECO:0000256" key="1">
    <source>
        <dbReference type="SAM" id="MobiDB-lite"/>
    </source>
</evidence>
<keyword evidence="3" id="KW-1185">Reference proteome</keyword>
<evidence type="ECO:0000313" key="2">
    <source>
        <dbReference type="EMBL" id="KAK3282318.1"/>
    </source>
</evidence>
<dbReference type="EMBL" id="LGRX02003377">
    <property type="protein sequence ID" value="KAK3282318.1"/>
    <property type="molecule type" value="Genomic_DNA"/>
</dbReference>
<accession>A0AAE0LEI4</accession>
<reference evidence="2 3" key="1">
    <citation type="journal article" date="2015" name="Genome Biol. Evol.">
        <title>Comparative Genomics of a Bacterivorous Green Alga Reveals Evolutionary Causalities and Consequences of Phago-Mixotrophic Mode of Nutrition.</title>
        <authorList>
            <person name="Burns J.A."/>
            <person name="Paasch A."/>
            <person name="Narechania A."/>
            <person name="Kim E."/>
        </authorList>
    </citation>
    <scope>NUCLEOTIDE SEQUENCE [LARGE SCALE GENOMIC DNA]</scope>
    <source>
        <strain evidence="2 3">PLY_AMNH</strain>
    </source>
</reference>
<sequence length="135" mass="15399">MSDPGWFPYPERSGIDPVLGTFGYRSCSLTTNGINPVRNLGPWVDPVGERKKIDPGTVRYFSDVAREQRVAIRGVPDADRTHHKIAIGGAEQRRRESDDEDEDPRKKSVKQLEKYLDQKQASPDTAVIDWWFENN</sequence>